<evidence type="ECO:0000313" key="1">
    <source>
        <dbReference type="EMBL" id="QNT93872.1"/>
    </source>
</evidence>
<accession>A0A7H1Q0P2</accession>
<dbReference type="AlphaFoldDB" id="A0A7H1Q0P2"/>
<evidence type="ECO:0000313" key="2">
    <source>
        <dbReference type="Proteomes" id="UP000516422"/>
    </source>
</evidence>
<dbReference type="EMBL" id="CP051006">
    <property type="protein sequence ID" value="QNT93872.1"/>
    <property type="molecule type" value="Genomic_DNA"/>
</dbReference>
<gene>
    <name evidence="1" type="ORF">HEP81_03570</name>
</gene>
<sequence>MRSPGAACAQVSWGALGAVERRGASSVRDDLAESHICPYQREVSPYLEG</sequence>
<reference evidence="1 2" key="1">
    <citation type="submission" date="2020-04" db="EMBL/GenBank/DDBJ databases">
        <title>Characterization and engineering of Streptomyces griseofuscus DSM40191 as a potential heterologous host for expression of BGCs.</title>
        <authorList>
            <person name="Gren T."/>
            <person name="Whitford C.M."/>
            <person name="Mohite O.S."/>
            <person name="Joergensen T.S."/>
            <person name="Nielsen J.B."/>
            <person name="Lee S.Y."/>
            <person name="Weber T."/>
        </authorList>
    </citation>
    <scope>NUCLEOTIDE SEQUENCE [LARGE SCALE GENOMIC DNA]</scope>
    <source>
        <strain evidence="1 2">DSM 40191</strain>
    </source>
</reference>
<proteinExistence type="predicted"/>
<name>A0A7H1Q0P2_9ACTN</name>
<protein>
    <submittedName>
        <fullName evidence="1">Uncharacterized protein</fullName>
    </submittedName>
</protein>
<dbReference type="KEGG" id="sgf:HEP81_03570"/>
<dbReference type="Proteomes" id="UP000516422">
    <property type="component" value="Chromosome"/>
</dbReference>
<organism evidence="1 2">
    <name type="scientific">Streptomyces griseofuscus</name>
    <dbReference type="NCBI Taxonomy" id="146922"/>
    <lineage>
        <taxon>Bacteria</taxon>
        <taxon>Bacillati</taxon>
        <taxon>Actinomycetota</taxon>
        <taxon>Actinomycetes</taxon>
        <taxon>Kitasatosporales</taxon>
        <taxon>Streptomycetaceae</taxon>
        <taxon>Streptomyces</taxon>
    </lineage>
</organism>